<name>A0A917V3H9_9HYPH</name>
<reference evidence="1 2" key="1">
    <citation type="journal article" date="2014" name="Int. J. Syst. Evol. Microbiol.">
        <title>Complete genome sequence of Corynebacterium casei LMG S-19264T (=DSM 44701T), isolated from a smear-ripened cheese.</title>
        <authorList>
            <consortium name="US DOE Joint Genome Institute (JGI-PGF)"/>
            <person name="Walter F."/>
            <person name="Albersmeier A."/>
            <person name="Kalinowski J."/>
            <person name="Ruckert C."/>
        </authorList>
    </citation>
    <scope>NUCLEOTIDE SEQUENCE [LARGE SCALE GENOMIC DNA]</scope>
    <source>
        <strain evidence="1 2">CGMCC 1.9161</strain>
    </source>
</reference>
<evidence type="ECO:0000313" key="1">
    <source>
        <dbReference type="EMBL" id="GGK31819.1"/>
    </source>
</evidence>
<dbReference type="EMBL" id="BMMF01000005">
    <property type="protein sequence ID" value="GGK31819.1"/>
    <property type="molecule type" value="Genomic_DNA"/>
</dbReference>
<dbReference type="Pfam" id="PF06707">
    <property type="entry name" value="DUF1194"/>
    <property type="match status" value="1"/>
</dbReference>
<evidence type="ECO:0008006" key="3">
    <source>
        <dbReference type="Google" id="ProtNLM"/>
    </source>
</evidence>
<accession>A0A917V3H9</accession>
<keyword evidence="2" id="KW-1185">Reference proteome</keyword>
<gene>
    <name evidence="1" type="ORF">GCM10011322_18010</name>
</gene>
<comment type="caution">
    <text evidence="1">The sequence shown here is derived from an EMBL/GenBank/DDBJ whole genome shotgun (WGS) entry which is preliminary data.</text>
</comment>
<proteinExistence type="predicted"/>
<sequence>MRALRVRGRLSSRTGGWTALFLATAIASFWLAPSARAETEVDVALVLAVDISFSMDTDEQELQRAGFVEALRSPEVHEAIGRGLIGQIAVTYFEWAGVADRHVIVPWTLIDGPESAIRFAEDLEFERINRARRTSIASAIDFGLDLMEESGVRALRRVIDVSGDGPNNEGPFVTAARDRAIARGVTVNGLPIMLKRPGYLDIEHLDQYYIDCVIGGPGAFVVPVRSPGEFIDAIRTKLVLEIAGEIPPRPLIRLAQAEAPADCMIGERQWEYRNRF</sequence>
<dbReference type="InterPro" id="IPR036465">
    <property type="entry name" value="vWFA_dom_sf"/>
</dbReference>
<protein>
    <recommendedName>
        <fullName evidence="3">DUF1194 domain-containing protein</fullName>
    </recommendedName>
</protein>
<dbReference type="AlphaFoldDB" id="A0A917V3H9"/>
<dbReference type="InterPro" id="IPR010607">
    <property type="entry name" value="DUF1194"/>
</dbReference>
<dbReference type="Gene3D" id="3.40.50.410">
    <property type="entry name" value="von Willebrand factor, type A domain"/>
    <property type="match status" value="1"/>
</dbReference>
<organism evidence="1 2">
    <name type="scientific">Salinarimonas ramus</name>
    <dbReference type="NCBI Taxonomy" id="690164"/>
    <lineage>
        <taxon>Bacteria</taxon>
        <taxon>Pseudomonadati</taxon>
        <taxon>Pseudomonadota</taxon>
        <taxon>Alphaproteobacteria</taxon>
        <taxon>Hyphomicrobiales</taxon>
        <taxon>Salinarimonadaceae</taxon>
        <taxon>Salinarimonas</taxon>
    </lineage>
</organism>
<dbReference type="RefSeq" id="WP_188911914.1">
    <property type="nucleotide sequence ID" value="NZ_BMMF01000005.1"/>
</dbReference>
<evidence type="ECO:0000313" key="2">
    <source>
        <dbReference type="Proteomes" id="UP000600449"/>
    </source>
</evidence>
<dbReference type="Proteomes" id="UP000600449">
    <property type="component" value="Unassembled WGS sequence"/>
</dbReference>
<dbReference type="SUPFAM" id="SSF53300">
    <property type="entry name" value="vWA-like"/>
    <property type="match status" value="1"/>
</dbReference>